<keyword evidence="3" id="KW-1185">Reference proteome</keyword>
<feature type="transmembrane region" description="Helical" evidence="1">
    <location>
        <begin position="178"/>
        <end position="200"/>
    </location>
</feature>
<evidence type="ECO:0000313" key="3">
    <source>
        <dbReference type="Proteomes" id="UP000738126"/>
    </source>
</evidence>
<dbReference type="Pfam" id="PF04976">
    <property type="entry name" value="DmsC"/>
    <property type="match status" value="1"/>
</dbReference>
<gene>
    <name evidence="2" type="ORF">CKO13_03255</name>
</gene>
<feature type="transmembrane region" description="Helical" evidence="1">
    <location>
        <begin position="278"/>
        <end position="297"/>
    </location>
</feature>
<feature type="transmembrane region" description="Helical" evidence="1">
    <location>
        <begin position="115"/>
        <end position="138"/>
    </location>
</feature>
<dbReference type="PANTHER" id="PTHR38095:SF1">
    <property type="entry name" value="ANAEROBIC DIMETHYL SULFOXIDE REDUCTASE CHAIN YNFH"/>
    <property type="match status" value="1"/>
</dbReference>
<keyword evidence="1" id="KW-0812">Transmembrane</keyword>
<evidence type="ECO:0000313" key="2">
    <source>
        <dbReference type="EMBL" id="MBK1726053.1"/>
    </source>
</evidence>
<keyword evidence="1" id="KW-1133">Transmembrane helix</keyword>
<organism evidence="2 3">
    <name type="scientific">Halorhodospira neutriphila</name>
    <dbReference type="NCBI Taxonomy" id="168379"/>
    <lineage>
        <taxon>Bacteria</taxon>
        <taxon>Pseudomonadati</taxon>
        <taxon>Pseudomonadota</taxon>
        <taxon>Gammaproteobacteria</taxon>
        <taxon>Chromatiales</taxon>
        <taxon>Ectothiorhodospiraceae</taxon>
        <taxon>Halorhodospira</taxon>
    </lineage>
</organism>
<protein>
    <recommendedName>
        <fullName evidence="4">DMSO reductase anchor subunit (DmsC)</fullName>
    </recommendedName>
</protein>
<dbReference type="PANTHER" id="PTHR38095">
    <property type="entry name" value="ANAEROBIC DIMETHYL SULFOXIDE REDUCTASE CHAIN YNFH"/>
    <property type="match status" value="1"/>
</dbReference>
<reference evidence="2 3" key="1">
    <citation type="journal article" date="2020" name="Microorganisms">
        <title>Osmotic Adaptation and Compatible Solute Biosynthesis of Phototrophic Bacteria as Revealed from Genome Analyses.</title>
        <authorList>
            <person name="Imhoff J.F."/>
            <person name="Rahn T."/>
            <person name="Kunzel S."/>
            <person name="Keller A."/>
            <person name="Neulinger S.C."/>
        </authorList>
    </citation>
    <scope>NUCLEOTIDE SEQUENCE [LARGE SCALE GENOMIC DNA]</scope>
    <source>
        <strain evidence="2 3">DSM 15116</strain>
    </source>
</reference>
<dbReference type="RefSeq" id="WP_200256779.1">
    <property type="nucleotide sequence ID" value="NZ_NRSH01000021.1"/>
</dbReference>
<feature type="transmembrane region" description="Helical" evidence="1">
    <location>
        <begin position="150"/>
        <end position="172"/>
    </location>
</feature>
<comment type="caution">
    <text evidence="2">The sequence shown here is derived from an EMBL/GenBank/DDBJ whole genome shotgun (WGS) entry which is preliminary data.</text>
</comment>
<evidence type="ECO:0000256" key="1">
    <source>
        <dbReference type="SAM" id="Phobius"/>
    </source>
</evidence>
<feature type="transmembrane region" description="Helical" evidence="1">
    <location>
        <begin position="254"/>
        <end position="272"/>
    </location>
</feature>
<keyword evidence="1" id="KW-0472">Membrane</keyword>
<feature type="transmembrane region" description="Helical" evidence="1">
    <location>
        <begin position="42"/>
        <end position="64"/>
    </location>
</feature>
<dbReference type="EMBL" id="NRSH01000021">
    <property type="protein sequence ID" value="MBK1726053.1"/>
    <property type="molecule type" value="Genomic_DNA"/>
</dbReference>
<feature type="transmembrane region" description="Helical" evidence="1">
    <location>
        <begin position="85"/>
        <end position="109"/>
    </location>
</feature>
<feature type="transmembrane region" description="Helical" evidence="1">
    <location>
        <begin position="7"/>
        <end position="27"/>
    </location>
</feature>
<name>A0ABS1E3G9_9GAMM</name>
<dbReference type="InterPro" id="IPR007059">
    <property type="entry name" value="DmsC"/>
</dbReference>
<dbReference type="Proteomes" id="UP000738126">
    <property type="component" value="Unassembled WGS sequence"/>
</dbReference>
<accession>A0ABS1E3G9</accession>
<sequence>MHAPLSVVLFTVLSGAGYGLTVLFLLADRLALGGPVGGGERLAAGLTAVALITVGLLFSTGHLARPRRAWRSLFRVRTSWLSREAALALLFYPVAGGFVAAYGLSGWAYTPLVTALAVLTGLLAAATLIATGMIYACVQAVREWHQGLTPVNYLVIGLALGAGVLTLIRAAAGADPAPAAALGAGLLLTAAVTKAAWYAWNAVPGGAGATTATGLSAGPVRLLDSGESAASFLAHEFLHPLAGDRRRGRYYRGLVLLGGFLLPAAGLAVVAWSGSLPWAAAALALAFAGALVERWLLFAEARHAVRLYYGAAERL</sequence>
<evidence type="ECO:0008006" key="4">
    <source>
        <dbReference type="Google" id="ProtNLM"/>
    </source>
</evidence>
<proteinExistence type="predicted"/>